<evidence type="ECO:0000313" key="1">
    <source>
        <dbReference type="EMBL" id="JAA89876.1"/>
    </source>
</evidence>
<proteinExistence type="predicted"/>
<reference evidence="1" key="1">
    <citation type="journal article" date="2013" name="BMC Genomics">
        <title>Unscrambling butterfly oogenesis.</title>
        <authorList>
            <person name="Carter J.M."/>
            <person name="Baker S.C."/>
            <person name="Pink R."/>
            <person name="Carter D.R."/>
            <person name="Collins A."/>
            <person name="Tomlin J."/>
            <person name="Gibbs M."/>
            <person name="Breuker C.J."/>
        </authorList>
    </citation>
    <scope>NUCLEOTIDE SEQUENCE</scope>
    <source>
        <tissue evidence="1">Ovary</tissue>
    </source>
</reference>
<dbReference type="AlphaFoldDB" id="S4PBU1"/>
<feature type="non-terminal residue" evidence="1">
    <location>
        <position position="69"/>
    </location>
</feature>
<organism evidence="1">
    <name type="scientific">Pararge aegeria</name>
    <name type="common">speckled wood butterfly</name>
    <dbReference type="NCBI Taxonomy" id="116150"/>
    <lineage>
        <taxon>Eukaryota</taxon>
        <taxon>Metazoa</taxon>
        <taxon>Ecdysozoa</taxon>
        <taxon>Arthropoda</taxon>
        <taxon>Hexapoda</taxon>
        <taxon>Insecta</taxon>
        <taxon>Pterygota</taxon>
        <taxon>Neoptera</taxon>
        <taxon>Endopterygota</taxon>
        <taxon>Lepidoptera</taxon>
        <taxon>Glossata</taxon>
        <taxon>Ditrysia</taxon>
        <taxon>Papilionoidea</taxon>
        <taxon>Nymphalidae</taxon>
        <taxon>Satyrinae</taxon>
        <taxon>Satyrini</taxon>
        <taxon>Parargina</taxon>
        <taxon>Pararge</taxon>
    </lineage>
</organism>
<feature type="non-terminal residue" evidence="1">
    <location>
        <position position="1"/>
    </location>
</feature>
<name>S4PBU1_9NEOP</name>
<sequence length="69" mass="8012">TKQQYFVAAILRICRSVPQCSKGVKFRCFRHHYIFRIAQKIIKRYQKSVKGLKSPLQAMTKLGQSPGEN</sequence>
<dbReference type="EMBL" id="GAIX01002684">
    <property type="protein sequence ID" value="JAA89876.1"/>
    <property type="molecule type" value="Transcribed_RNA"/>
</dbReference>
<reference evidence="1" key="2">
    <citation type="submission" date="2013-05" db="EMBL/GenBank/DDBJ databases">
        <authorList>
            <person name="Carter J.-M."/>
            <person name="Baker S.C."/>
            <person name="Pink R."/>
            <person name="Carter D.R.F."/>
            <person name="Collins A."/>
            <person name="Tomlin J."/>
            <person name="Gibbs M."/>
            <person name="Breuker C.J."/>
        </authorList>
    </citation>
    <scope>NUCLEOTIDE SEQUENCE</scope>
    <source>
        <tissue evidence="1">Ovary</tissue>
    </source>
</reference>
<protein>
    <submittedName>
        <fullName evidence="1">Uncharacterized protein</fullName>
    </submittedName>
</protein>
<accession>S4PBU1</accession>